<evidence type="ECO:0000313" key="1">
    <source>
        <dbReference type="EMBL" id="RUR33932.1"/>
    </source>
</evidence>
<reference evidence="1 2" key="1">
    <citation type="submission" date="2018-12" db="EMBL/GenBank/DDBJ databases">
        <title>three novel Halomonas strain isolated from plants.</title>
        <authorList>
            <person name="Sun C."/>
        </authorList>
    </citation>
    <scope>NUCLEOTIDE SEQUENCE [LARGE SCALE GENOMIC DNA]</scope>
    <source>
        <strain evidence="1 2">DSM 19434</strain>
    </source>
</reference>
<protein>
    <recommendedName>
        <fullName evidence="3">Molecular chaperone TorD</fullName>
    </recommendedName>
</protein>
<comment type="caution">
    <text evidence="1">The sequence shown here is derived from an EMBL/GenBank/DDBJ whole genome shotgun (WGS) entry which is preliminary data.</text>
</comment>
<evidence type="ECO:0008006" key="3">
    <source>
        <dbReference type="Google" id="ProtNLM"/>
    </source>
</evidence>
<proteinExistence type="predicted"/>
<dbReference type="Pfam" id="PF02613">
    <property type="entry name" value="Nitrate_red_del"/>
    <property type="match status" value="1"/>
</dbReference>
<keyword evidence="2" id="KW-1185">Reference proteome</keyword>
<sequence length="314" mass="34453">MKSTTFPDLIPHAEFALCMARATQCHFANITLAEMQGPLIEDLRQLSNVLPTLEAGQIDALEHAFNALTGTQQLLLGYSKLFLAPPAPAPLNLGAYLDGSLMARSVQAMEMLYRKYGLERDSHFRELPDHLSLNLQWLAWVFSEIAESEQHNAHNVTAISDAAAMLRDFSLPALEGIRRKVVAASGDTVTQPWRLLVELIQSQLTNDLNILAPYTAQSIANTSIANTSLAKETLDSDLSMAQVHTFETSDAPKEQLICRSCGSSFESSPVLAEMRKRLQEAGVSADHMSLCSRCQNSDNNAAMKPPGSNIKAWQ</sequence>
<evidence type="ECO:0000313" key="2">
    <source>
        <dbReference type="Proteomes" id="UP000287336"/>
    </source>
</evidence>
<dbReference type="EMBL" id="RZHG01000003">
    <property type="protein sequence ID" value="RUR33932.1"/>
    <property type="molecule type" value="Genomic_DNA"/>
</dbReference>
<name>A0A3S0WBQ3_9GAMM</name>
<accession>A0A3S0WBQ3</accession>
<gene>
    <name evidence="1" type="ORF">ELY33_01465</name>
</gene>
<dbReference type="SUPFAM" id="SSF89155">
    <property type="entry name" value="TorD-like"/>
    <property type="match status" value="1"/>
</dbReference>
<dbReference type="InterPro" id="IPR036411">
    <property type="entry name" value="TorD-like_sf"/>
</dbReference>
<dbReference type="OrthoDB" id="5783841at2"/>
<dbReference type="Gene3D" id="1.10.3480.10">
    <property type="entry name" value="TorD-like"/>
    <property type="match status" value="1"/>
</dbReference>
<dbReference type="InterPro" id="IPR020945">
    <property type="entry name" value="DMSO/NO3_reduct_chaperone"/>
</dbReference>
<dbReference type="RefSeq" id="WP_126942877.1">
    <property type="nucleotide sequence ID" value="NZ_RZHG01000003.1"/>
</dbReference>
<dbReference type="AlphaFoldDB" id="A0A3S0WBQ3"/>
<organism evidence="1 2">
    <name type="scientific">Vreelandella andesensis</name>
    <dbReference type="NCBI Taxonomy" id="447567"/>
    <lineage>
        <taxon>Bacteria</taxon>
        <taxon>Pseudomonadati</taxon>
        <taxon>Pseudomonadota</taxon>
        <taxon>Gammaproteobacteria</taxon>
        <taxon>Oceanospirillales</taxon>
        <taxon>Halomonadaceae</taxon>
        <taxon>Vreelandella</taxon>
    </lineage>
</organism>
<dbReference type="Proteomes" id="UP000287336">
    <property type="component" value="Unassembled WGS sequence"/>
</dbReference>